<gene>
    <name evidence="7" type="ORF">AMQ74_01106</name>
</gene>
<dbReference type="InterPro" id="IPR052040">
    <property type="entry name" value="GTPase/Isobutyryl-CoA_mutase"/>
</dbReference>
<dbReference type="Proteomes" id="UP000075578">
    <property type="component" value="Unassembled WGS sequence"/>
</dbReference>
<dbReference type="PATRIC" id="fig|1705564.3.peg.1147"/>
<feature type="domain" description="AAA+ ATPase" evidence="6">
    <location>
        <begin position="46"/>
        <end position="190"/>
    </location>
</feature>
<evidence type="ECO:0000313" key="7">
    <source>
        <dbReference type="EMBL" id="KYC51539.1"/>
    </source>
</evidence>
<dbReference type="CDD" id="cd03114">
    <property type="entry name" value="MMAA-like"/>
    <property type="match status" value="1"/>
</dbReference>
<keyword evidence="7" id="KW-0808">Transferase</keyword>
<dbReference type="NCBIfam" id="TIGR00750">
    <property type="entry name" value="lao"/>
    <property type="match status" value="1"/>
</dbReference>
<dbReference type="AlphaFoldDB" id="A0A150J2V8"/>
<name>A0A150J2V8_9EURY</name>
<keyword evidence="7" id="KW-0418">Kinase</keyword>
<keyword evidence="4" id="KW-0342">GTP-binding</keyword>
<keyword evidence="5" id="KW-0143">Chaperone</keyword>
<organism evidence="7 8">
    <name type="scientific">Candidatus Methanofastidiosum methylothiophilum</name>
    <dbReference type="NCBI Taxonomy" id="1705564"/>
    <lineage>
        <taxon>Archaea</taxon>
        <taxon>Methanobacteriati</taxon>
        <taxon>Methanobacteriota</taxon>
        <taxon>Stenosarchaea group</taxon>
        <taxon>Candidatus Methanofastidiosia</taxon>
        <taxon>Candidatus Methanofastidiosales</taxon>
        <taxon>Candidatus Methanofastidiosaceae</taxon>
        <taxon>Candidatus Methanofastidiosum</taxon>
    </lineage>
</organism>
<dbReference type="InterPro" id="IPR005129">
    <property type="entry name" value="GTPase_ArgK"/>
</dbReference>
<evidence type="ECO:0000259" key="6">
    <source>
        <dbReference type="SMART" id="SM00382"/>
    </source>
</evidence>
<comment type="caution">
    <text evidence="7">The sequence shown here is derived from an EMBL/GenBank/DDBJ whole genome shotgun (WGS) entry which is preliminary data.</text>
</comment>
<dbReference type="GO" id="GO:0003924">
    <property type="term" value="F:GTPase activity"/>
    <property type="evidence" value="ECO:0007669"/>
    <property type="project" value="InterPro"/>
</dbReference>
<evidence type="ECO:0000313" key="8">
    <source>
        <dbReference type="Proteomes" id="UP000075578"/>
    </source>
</evidence>
<comment type="similarity">
    <text evidence="1">Belongs to the SIMIBI class G3E GTPase family. ArgK/MeaB subfamily.</text>
</comment>
<reference evidence="7 8" key="1">
    <citation type="journal article" date="2016" name="ISME J.">
        <title>Chasing the elusive Euryarchaeota class WSA2: genomes reveal a uniquely fastidious methyl-reducing methanogen.</title>
        <authorList>
            <person name="Nobu M.K."/>
            <person name="Narihiro T."/>
            <person name="Kuroda K."/>
            <person name="Mei R."/>
            <person name="Liu W.T."/>
        </authorList>
    </citation>
    <scope>NUCLEOTIDE SEQUENCE [LARGE SCALE GENOMIC DNA]</scope>
    <source>
        <strain evidence="7">U1lsi0528_Bin089</strain>
    </source>
</reference>
<dbReference type="GO" id="GO:0005525">
    <property type="term" value="F:GTP binding"/>
    <property type="evidence" value="ECO:0007669"/>
    <property type="project" value="UniProtKB-KW"/>
</dbReference>
<dbReference type="Gene3D" id="3.40.50.300">
    <property type="entry name" value="P-loop containing nucleotide triphosphate hydrolases"/>
    <property type="match status" value="1"/>
</dbReference>
<proteinExistence type="inferred from homology"/>
<evidence type="ECO:0000256" key="2">
    <source>
        <dbReference type="ARBA" id="ARBA00022741"/>
    </source>
</evidence>
<sequence length="317" mass="35038">MNSLDELIESMISGNRRSLGKIITLMENDSSSCSYIIPKIHSKTGKAHIIGITGPPGSGKSSVVDKLISYYRNEGLKVGVVAIDPTSPFTGGAILGDRIRMKKHYTDKEVFIRSMATRGSLGGLSEATGNAVKALDAFGKDIIIIETVGAGQIEVDIVKVADTVIVISVPSMGDSVQTIKAGIMEIGDIFAVNKADIEGAEKCIMEIKMMLDLSEKKEDWVPPIVKTYGNLEDGAIELYESIKEHHNYLIKSGHHEKKRVIREKTELLNILQNMFFKNLYSVISEIEIEELARIIAKREKDPYMVIQELMPKLKNLM</sequence>
<dbReference type="Pfam" id="PF03308">
    <property type="entry name" value="MeaB"/>
    <property type="match status" value="1"/>
</dbReference>
<dbReference type="InterPro" id="IPR027417">
    <property type="entry name" value="P-loop_NTPase"/>
</dbReference>
<keyword evidence="3" id="KW-0378">Hydrolase</keyword>
<protein>
    <submittedName>
        <fullName evidence="7">Membrane ATPase/protein kinase</fullName>
    </submittedName>
</protein>
<keyword evidence="2" id="KW-0547">Nucleotide-binding</keyword>
<evidence type="ECO:0000256" key="3">
    <source>
        <dbReference type="ARBA" id="ARBA00022801"/>
    </source>
</evidence>
<evidence type="ECO:0000256" key="5">
    <source>
        <dbReference type="ARBA" id="ARBA00023186"/>
    </source>
</evidence>
<dbReference type="SMART" id="SM00382">
    <property type="entry name" value="AAA"/>
    <property type="match status" value="1"/>
</dbReference>
<evidence type="ECO:0000256" key="1">
    <source>
        <dbReference type="ARBA" id="ARBA00009625"/>
    </source>
</evidence>
<dbReference type="GO" id="GO:0016301">
    <property type="term" value="F:kinase activity"/>
    <property type="evidence" value="ECO:0007669"/>
    <property type="project" value="UniProtKB-KW"/>
</dbReference>
<dbReference type="PANTHER" id="PTHR43087">
    <property type="entry name" value="LYSINE/ARGININE/ORNITHINE TRANSPORT SYSTEM KINASE"/>
    <property type="match status" value="1"/>
</dbReference>
<dbReference type="InterPro" id="IPR003593">
    <property type="entry name" value="AAA+_ATPase"/>
</dbReference>
<dbReference type="PANTHER" id="PTHR43087:SF1">
    <property type="entry name" value="LAO_AO TRANSPORT SYSTEM ATPASE"/>
    <property type="match status" value="1"/>
</dbReference>
<evidence type="ECO:0000256" key="4">
    <source>
        <dbReference type="ARBA" id="ARBA00023134"/>
    </source>
</evidence>
<dbReference type="SUPFAM" id="SSF52540">
    <property type="entry name" value="P-loop containing nucleoside triphosphate hydrolases"/>
    <property type="match status" value="1"/>
</dbReference>
<dbReference type="EMBL" id="LNGD01000065">
    <property type="protein sequence ID" value="KYC51539.1"/>
    <property type="molecule type" value="Genomic_DNA"/>
</dbReference>
<accession>A0A150J2V8</accession>